<evidence type="ECO:0000256" key="2">
    <source>
        <dbReference type="ARBA" id="ARBA00023125"/>
    </source>
</evidence>
<dbReference type="InterPro" id="IPR052362">
    <property type="entry name" value="HTH-GbsR_regulator"/>
</dbReference>
<gene>
    <name evidence="13" type="ORF">E7Z57_22840</name>
    <name evidence="7" type="ORF">PSS4_v1_690017</name>
    <name evidence="12" type="ORF">RD1301_v1_3340002</name>
    <name evidence="6" type="ORF">RSP824_23720</name>
    <name evidence="8" type="ORF">RUN1744_v1_740002</name>
    <name evidence="9" type="ORF">RUN1985_v1_620094</name>
    <name evidence="10" type="ORF">TD1301_v1_190019</name>
    <name evidence="11" type="ORF">TF3108_v1_140072</name>
</gene>
<evidence type="ECO:0000259" key="5">
    <source>
        <dbReference type="Pfam" id="PF12802"/>
    </source>
</evidence>
<reference evidence="13 15" key="4">
    <citation type="submission" date="2019-04" db="EMBL/GenBank/DDBJ databases">
        <title>Complete Genome of UW386 and Higher Quality Genome of UW700.</title>
        <authorList>
            <person name="Jacobs J."/>
            <person name="Perez A."/>
            <person name="Steidl O."/>
            <person name="Allen C."/>
        </authorList>
    </citation>
    <scope>NUCLEOTIDE SEQUENCE [LARGE SCALE GENOMIC DNA]</scope>
    <source>
        <strain evidence="13 15">UW386</strain>
        <plasmid evidence="15">puw386</plasmid>
        <plasmid evidence="13">pUW386</plasmid>
    </source>
</reference>
<evidence type="ECO:0000256" key="3">
    <source>
        <dbReference type="ARBA" id="ARBA00023163"/>
    </source>
</evidence>
<comment type="similarity">
    <text evidence="4">Belongs to the GbsR family.</text>
</comment>
<reference evidence="14" key="3">
    <citation type="submission" date="2018-01" db="EMBL/GenBank/DDBJ databases">
        <title>Raltonia solanacearum P824 infects blueberry.</title>
        <authorList>
            <person name="Bocsanczy A.M."/>
            <person name="Norman D.J."/>
        </authorList>
    </citation>
    <scope>NUCLEOTIDE SEQUENCE [LARGE SCALE GENOMIC DNA]</scope>
    <source>
        <strain evidence="14">P824</strain>
    </source>
</reference>
<sequence length="186" mass="21419">MQLSPLKQRFVLHFGEMGSRWGINRTVGQIYALLYASREPINADEIAEALGFSRSNVSIGLKELESWKLVRLTHKPGDRREYFSAPDDIWTIFRTLAEERRKREIDPTLSLLRDVMLESPGDPDDRHAQARMKEMYRLITLVTTWFDDVQKLDADALQQLMKMGAKVQKLLEMKNKLAVVVGGKSK</sequence>
<evidence type="ECO:0000256" key="4">
    <source>
        <dbReference type="PIRNR" id="PIRNR006707"/>
    </source>
</evidence>
<evidence type="ECO:0000313" key="6">
    <source>
        <dbReference type="EMBL" id="AYA49368.1"/>
    </source>
</evidence>
<geneLocation type="plasmid" evidence="13">
    <name>pUW386</name>
</geneLocation>
<dbReference type="Proteomes" id="UP000262427">
    <property type="component" value="Chromosome MP"/>
</dbReference>
<dbReference type="GO" id="GO:0003700">
    <property type="term" value="F:DNA-binding transcription factor activity"/>
    <property type="evidence" value="ECO:0007669"/>
    <property type="project" value="InterPro"/>
</dbReference>
<evidence type="ECO:0000313" key="8">
    <source>
        <dbReference type="EMBL" id="CUV24790.1"/>
    </source>
</evidence>
<evidence type="ECO:0000313" key="11">
    <source>
        <dbReference type="EMBL" id="CUV38577.1"/>
    </source>
</evidence>
<keyword evidence="1 4" id="KW-0805">Transcription regulation</keyword>
<evidence type="ECO:0000256" key="1">
    <source>
        <dbReference type="ARBA" id="ARBA00023015"/>
    </source>
</evidence>
<dbReference type="PIRSF" id="PIRSF006707">
    <property type="entry name" value="MJ1563"/>
    <property type="match status" value="1"/>
</dbReference>
<protein>
    <recommendedName>
        <fullName evidence="4">HTH-type transcriptional regulator</fullName>
    </recommendedName>
</protein>
<keyword evidence="3 4" id="KW-0804">Transcription</keyword>
<name>A0A0K1ZT94_RALSL</name>
<evidence type="ECO:0000313" key="12">
    <source>
        <dbReference type="EMBL" id="CUV63332.1"/>
    </source>
</evidence>
<evidence type="ECO:0000313" key="13">
    <source>
        <dbReference type="EMBL" id="QCX51833.1"/>
    </source>
</evidence>
<dbReference type="EMBL" id="LN899826">
    <property type="protein sequence ID" value="CUV38577.1"/>
    <property type="molecule type" value="Genomic_DNA"/>
</dbReference>
<dbReference type="InterPro" id="IPR036388">
    <property type="entry name" value="WH-like_DNA-bd_sf"/>
</dbReference>
<dbReference type="PANTHER" id="PTHR38465:SF1">
    <property type="entry name" value="HTH-TYPE TRANSCRIPTIONAL REGULATOR MJ1563-RELATED"/>
    <property type="match status" value="1"/>
</dbReference>
<dbReference type="Proteomes" id="UP000310553">
    <property type="component" value="Plasmid pUW386"/>
</dbReference>
<reference evidence="9" key="1">
    <citation type="submission" date="2015-10" db="EMBL/GenBank/DDBJ databases">
        <authorList>
            <person name="Gilbert D.G."/>
        </authorList>
    </citation>
    <scope>NUCLEOTIDE SEQUENCE</scope>
    <source>
        <strain evidence="9">Phyl III-seqv23</strain>
    </source>
</reference>
<organism evidence="9">
    <name type="scientific">Ralstonia solanacearum</name>
    <name type="common">Pseudomonas solanacearum</name>
    <dbReference type="NCBI Taxonomy" id="305"/>
    <lineage>
        <taxon>Bacteria</taxon>
        <taxon>Pseudomonadati</taxon>
        <taxon>Pseudomonadota</taxon>
        <taxon>Betaproteobacteria</taxon>
        <taxon>Burkholderiales</taxon>
        <taxon>Burkholderiaceae</taxon>
        <taxon>Ralstonia</taxon>
        <taxon>Ralstonia solanacearum species complex</taxon>
    </lineage>
</organism>
<dbReference type="CDD" id="cd00090">
    <property type="entry name" value="HTH_ARSR"/>
    <property type="match status" value="1"/>
</dbReference>
<dbReference type="SUPFAM" id="SSF46785">
    <property type="entry name" value="Winged helix' DNA-binding domain"/>
    <property type="match status" value="1"/>
</dbReference>
<dbReference type="EMBL" id="CP025742">
    <property type="protein sequence ID" value="AYA49368.1"/>
    <property type="molecule type" value="Genomic_DNA"/>
</dbReference>
<dbReference type="InterPro" id="IPR036390">
    <property type="entry name" value="WH_DNA-bd_sf"/>
</dbReference>
<dbReference type="Pfam" id="PF12802">
    <property type="entry name" value="MarR_2"/>
    <property type="match status" value="1"/>
</dbReference>
<dbReference type="EMBL" id="LN899825">
    <property type="protein sequence ID" value="CUV32775.1"/>
    <property type="molecule type" value="Genomic_DNA"/>
</dbReference>
<reference evidence="6" key="2">
    <citation type="submission" date="2018-01" db="EMBL/GenBank/DDBJ databases">
        <title>Ralstonia pseudosolanacearum P824 infects blueberry.</title>
        <authorList>
            <person name="Bocsanczy A.M."/>
            <person name="Norman D.J."/>
        </authorList>
    </citation>
    <scope>NUCLEOTIDE SEQUENCE</scope>
    <source>
        <strain evidence="6">P824</strain>
    </source>
</reference>
<dbReference type="AlphaFoldDB" id="A0A0K1ZT94"/>
<evidence type="ECO:0000313" key="9">
    <source>
        <dbReference type="EMBL" id="CUV30306.1"/>
    </source>
</evidence>
<feature type="domain" description="HTH marR-type" evidence="5">
    <location>
        <begin position="22"/>
        <end position="81"/>
    </location>
</feature>
<dbReference type="EMBL" id="LN899823">
    <property type="protein sequence ID" value="CUV24790.1"/>
    <property type="molecule type" value="Genomic_DNA"/>
</dbReference>
<geneLocation type="plasmid" evidence="15">
    <name>puw386</name>
</geneLocation>
<dbReference type="EMBL" id="LN899822">
    <property type="protein sequence ID" value="CUV63332.1"/>
    <property type="molecule type" value="Genomic_DNA"/>
</dbReference>
<keyword evidence="2 4" id="KW-0238">DNA-binding</keyword>
<dbReference type="PATRIC" id="fig|305.107.peg.2788"/>
<evidence type="ECO:0000313" key="7">
    <source>
        <dbReference type="EMBL" id="CUV18602.1"/>
    </source>
</evidence>
<dbReference type="InterPro" id="IPR011991">
    <property type="entry name" value="ArsR-like_HTH"/>
</dbReference>
<accession>A0A0K1ZT94</accession>
<dbReference type="InterPro" id="IPR000835">
    <property type="entry name" value="HTH_MarR-typ"/>
</dbReference>
<dbReference type="InterPro" id="IPR026282">
    <property type="entry name" value="MJ1563"/>
</dbReference>
<keyword evidence="13" id="KW-0614">Plasmid</keyword>
<evidence type="ECO:0000313" key="10">
    <source>
        <dbReference type="EMBL" id="CUV32775.1"/>
    </source>
</evidence>
<dbReference type="EMBL" id="LN899824">
    <property type="protein sequence ID" value="CUV30306.1"/>
    <property type="molecule type" value="Genomic_DNA"/>
</dbReference>
<evidence type="ECO:0000313" key="14">
    <source>
        <dbReference type="Proteomes" id="UP000262427"/>
    </source>
</evidence>
<proteinExistence type="inferred from homology"/>
<dbReference type="GO" id="GO:0003677">
    <property type="term" value="F:DNA binding"/>
    <property type="evidence" value="ECO:0007669"/>
    <property type="project" value="UniProtKB-UniRule"/>
</dbReference>
<dbReference type="EMBL" id="CP039340">
    <property type="protein sequence ID" value="QCX51833.1"/>
    <property type="molecule type" value="Genomic_DNA"/>
</dbReference>
<dbReference type="Gene3D" id="1.10.10.10">
    <property type="entry name" value="Winged helix-like DNA-binding domain superfamily/Winged helix DNA-binding domain"/>
    <property type="match status" value="1"/>
</dbReference>
<evidence type="ECO:0000313" key="15">
    <source>
        <dbReference type="Proteomes" id="UP000310553"/>
    </source>
</evidence>
<dbReference type="PANTHER" id="PTHR38465">
    <property type="entry name" value="HTH-TYPE TRANSCRIPTIONAL REGULATOR MJ1563-RELATED"/>
    <property type="match status" value="1"/>
</dbReference>
<dbReference type="EMBL" id="LN899821">
    <property type="protein sequence ID" value="CUV18602.1"/>
    <property type="molecule type" value="Genomic_DNA"/>
</dbReference>